<dbReference type="PANTHER" id="PTHR23003">
    <property type="entry name" value="RNA RECOGNITION MOTIF RRM DOMAIN CONTAINING PROTEIN"/>
    <property type="match status" value="1"/>
</dbReference>
<feature type="domain" description="RRM" evidence="7">
    <location>
        <begin position="7"/>
        <end position="55"/>
    </location>
</feature>
<sequence length="82" mass="9577">MSSKRDCRIYVGNLPSNIVERDLEDIFYKYGKVVSIDLKTGRGPPFGFVEFGDPRIFVDLVTFVFDRFSKEGITYEQNHRFC</sequence>
<evidence type="ECO:0000313" key="9">
    <source>
        <dbReference type="Proteomes" id="UP001608902"/>
    </source>
</evidence>
<evidence type="ECO:0000313" key="8">
    <source>
        <dbReference type="EMBL" id="MFH4984076.1"/>
    </source>
</evidence>
<keyword evidence="5" id="KW-0539">Nucleus</keyword>
<dbReference type="GO" id="GO:0005634">
    <property type="term" value="C:nucleus"/>
    <property type="evidence" value="ECO:0007669"/>
    <property type="project" value="UniProtKB-SubCell"/>
</dbReference>
<dbReference type="InterPro" id="IPR012677">
    <property type="entry name" value="Nucleotide-bd_a/b_plait_sf"/>
</dbReference>
<protein>
    <recommendedName>
        <fullName evidence="7">RRM domain-containing protein</fullName>
    </recommendedName>
</protein>
<evidence type="ECO:0000256" key="4">
    <source>
        <dbReference type="ARBA" id="ARBA00022884"/>
    </source>
</evidence>
<keyword evidence="2" id="KW-0507">mRNA processing</keyword>
<evidence type="ECO:0000256" key="3">
    <source>
        <dbReference type="ARBA" id="ARBA00022737"/>
    </source>
</evidence>
<dbReference type="PANTHER" id="PTHR23003:SF62">
    <property type="entry name" value="SERINE_ARGININE (SR)-TYPE SHUTTLING MRNA BINDING PROTEIN NPL3"/>
    <property type="match status" value="1"/>
</dbReference>
<evidence type="ECO:0000259" key="7">
    <source>
        <dbReference type="PROSITE" id="PS50102"/>
    </source>
</evidence>
<dbReference type="Gene3D" id="3.30.70.330">
    <property type="match status" value="1"/>
</dbReference>
<dbReference type="SMART" id="SM00360">
    <property type="entry name" value="RRM"/>
    <property type="match status" value="1"/>
</dbReference>
<gene>
    <name evidence="8" type="ORF">AB6A40_010785</name>
</gene>
<dbReference type="SUPFAM" id="SSF54928">
    <property type="entry name" value="RNA-binding domain, RBD"/>
    <property type="match status" value="1"/>
</dbReference>
<dbReference type="Proteomes" id="UP001608902">
    <property type="component" value="Unassembled WGS sequence"/>
</dbReference>
<name>A0ABD6EXM4_9BILA</name>
<organism evidence="8 9">
    <name type="scientific">Gnathostoma spinigerum</name>
    <dbReference type="NCBI Taxonomy" id="75299"/>
    <lineage>
        <taxon>Eukaryota</taxon>
        <taxon>Metazoa</taxon>
        <taxon>Ecdysozoa</taxon>
        <taxon>Nematoda</taxon>
        <taxon>Chromadorea</taxon>
        <taxon>Rhabditida</taxon>
        <taxon>Spirurina</taxon>
        <taxon>Gnathostomatomorpha</taxon>
        <taxon>Gnathostomatoidea</taxon>
        <taxon>Gnathostomatidae</taxon>
        <taxon>Gnathostoma</taxon>
    </lineage>
</organism>
<dbReference type="Pfam" id="PF00076">
    <property type="entry name" value="RRM_1"/>
    <property type="match status" value="1"/>
</dbReference>
<comment type="subcellular location">
    <subcellularLocation>
        <location evidence="1">Nucleus</location>
    </subcellularLocation>
</comment>
<keyword evidence="4 6" id="KW-0694">RNA-binding</keyword>
<accession>A0ABD6EXM4</accession>
<keyword evidence="3" id="KW-0677">Repeat</keyword>
<dbReference type="InterPro" id="IPR000504">
    <property type="entry name" value="RRM_dom"/>
</dbReference>
<evidence type="ECO:0000256" key="6">
    <source>
        <dbReference type="PROSITE-ProRule" id="PRU00176"/>
    </source>
</evidence>
<evidence type="ECO:0000256" key="2">
    <source>
        <dbReference type="ARBA" id="ARBA00022664"/>
    </source>
</evidence>
<dbReference type="InterPro" id="IPR035979">
    <property type="entry name" value="RBD_domain_sf"/>
</dbReference>
<comment type="caution">
    <text evidence="8">The sequence shown here is derived from an EMBL/GenBank/DDBJ whole genome shotgun (WGS) entry which is preliminary data.</text>
</comment>
<reference evidence="8 9" key="1">
    <citation type="submission" date="2024-08" db="EMBL/GenBank/DDBJ databases">
        <title>Gnathostoma spinigerum genome.</title>
        <authorList>
            <person name="Gonzalez-Bertolin B."/>
            <person name="Monzon S."/>
            <person name="Zaballos A."/>
            <person name="Jimenez P."/>
            <person name="Dekumyoy P."/>
            <person name="Varona S."/>
            <person name="Cuesta I."/>
            <person name="Sumanam S."/>
            <person name="Adisakwattana P."/>
            <person name="Gasser R.B."/>
            <person name="Hernandez-Gonzalez A."/>
            <person name="Young N.D."/>
            <person name="Perteguer M.J."/>
        </authorList>
    </citation>
    <scope>NUCLEOTIDE SEQUENCE [LARGE SCALE GENOMIC DNA]</scope>
    <source>
        <strain evidence="8">AL3</strain>
        <tissue evidence="8">Liver</tissue>
    </source>
</reference>
<dbReference type="GO" id="GO:0006397">
    <property type="term" value="P:mRNA processing"/>
    <property type="evidence" value="ECO:0007669"/>
    <property type="project" value="UniProtKB-KW"/>
</dbReference>
<dbReference type="PROSITE" id="PS50102">
    <property type="entry name" value="RRM"/>
    <property type="match status" value="1"/>
</dbReference>
<dbReference type="EMBL" id="JBGFUD010015118">
    <property type="protein sequence ID" value="MFH4984076.1"/>
    <property type="molecule type" value="Genomic_DNA"/>
</dbReference>
<keyword evidence="9" id="KW-1185">Reference proteome</keyword>
<dbReference type="AlphaFoldDB" id="A0ABD6EXM4"/>
<evidence type="ECO:0000256" key="5">
    <source>
        <dbReference type="ARBA" id="ARBA00023242"/>
    </source>
</evidence>
<proteinExistence type="predicted"/>
<dbReference type="InterPro" id="IPR050374">
    <property type="entry name" value="RRT5_SRSF_SR"/>
</dbReference>
<dbReference type="GO" id="GO:0003723">
    <property type="term" value="F:RNA binding"/>
    <property type="evidence" value="ECO:0007669"/>
    <property type="project" value="UniProtKB-UniRule"/>
</dbReference>
<evidence type="ECO:0000256" key="1">
    <source>
        <dbReference type="ARBA" id="ARBA00004123"/>
    </source>
</evidence>